<dbReference type="STRING" id="425265.A8Q6K2"/>
<feature type="domain" description="TECPR1-like DysF" evidence="7">
    <location>
        <begin position="85"/>
        <end position="487"/>
    </location>
</feature>
<dbReference type="AlphaFoldDB" id="A8Q6K2"/>
<feature type="compositionally biased region" description="Acidic residues" evidence="5">
    <location>
        <begin position="460"/>
        <end position="472"/>
    </location>
</feature>
<keyword evidence="2 6" id="KW-0812">Transmembrane</keyword>
<dbReference type="VEuPathDB" id="FungiDB:MGL_2991"/>
<dbReference type="PANTHER" id="PTHR28304">
    <property type="entry name" value="PEROXISOMAL MEMBRANE PROTEIN PEX29"/>
    <property type="match status" value="1"/>
</dbReference>
<keyword evidence="3 6" id="KW-1133">Transmembrane helix</keyword>
<evidence type="ECO:0000256" key="3">
    <source>
        <dbReference type="ARBA" id="ARBA00022989"/>
    </source>
</evidence>
<evidence type="ECO:0000313" key="8">
    <source>
        <dbReference type="EMBL" id="EDP42791.1"/>
    </source>
</evidence>
<evidence type="ECO:0000256" key="5">
    <source>
        <dbReference type="SAM" id="MobiDB-lite"/>
    </source>
</evidence>
<dbReference type="RefSeq" id="XP_001730005.1">
    <property type="nucleotide sequence ID" value="XM_001729953.1"/>
</dbReference>
<feature type="compositionally biased region" description="Polar residues" evidence="5">
    <location>
        <begin position="20"/>
        <end position="51"/>
    </location>
</feature>
<dbReference type="InParanoid" id="A8Q6K2"/>
<dbReference type="Pfam" id="PF06398">
    <property type="entry name" value="Pex24p"/>
    <property type="match status" value="1"/>
</dbReference>
<organism evidence="8 9">
    <name type="scientific">Malassezia globosa (strain ATCC MYA-4612 / CBS 7966)</name>
    <name type="common">Dandruff-associated fungus</name>
    <dbReference type="NCBI Taxonomy" id="425265"/>
    <lineage>
        <taxon>Eukaryota</taxon>
        <taxon>Fungi</taxon>
        <taxon>Dikarya</taxon>
        <taxon>Basidiomycota</taxon>
        <taxon>Ustilaginomycotina</taxon>
        <taxon>Malasseziomycetes</taxon>
        <taxon>Malasseziales</taxon>
        <taxon>Malasseziaceae</taxon>
        <taxon>Malassezia</taxon>
    </lineage>
</organism>
<reference evidence="8 9" key="1">
    <citation type="journal article" date="2007" name="Proc. Natl. Acad. Sci. U.S.A.">
        <title>Dandruff-associated Malassezia genomes reveal convergent and divergent virulence traits shared with plant and human fungal pathogens.</title>
        <authorList>
            <person name="Xu J."/>
            <person name="Saunders C.W."/>
            <person name="Hu P."/>
            <person name="Grant R.A."/>
            <person name="Boekhout T."/>
            <person name="Kuramae E.E."/>
            <person name="Kronstad J.W."/>
            <person name="Deangelis Y.M."/>
            <person name="Reeder N.L."/>
            <person name="Johnstone K.R."/>
            <person name="Leland M."/>
            <person name="Fieno A.M."/>
            <person name="Begley W.M."/>
            <person name="Sun Y."/>
            <person name="Lacey M.P."/>
            <person name="Chaudhary T."/>
            <person name="Keough T."/>
            <person name="Chu L."/>
            <person name="Sears R."/>
            <person name="Yuan B."/>
            <person name="Dawson T.L.Jr."/>
        </authorList>
    </citation>
    <scope>NUCLEOTIDE SEQUENCE [LARGE SCALE GENOMIC DNA]</scope>
    <source>
        <strain evidence="9">ATCC MYA-4612 / CBS 7966</strain>
    </source>
</reference>
<gene>
    <name evidence="8" type="ORF">MGL_2991</name>
</gene>
<keyword evidence="9" id="KW-1185">Reference proteome</keyword>
<dbReference type="InterPro" id="IPR010482">
    <property type="entry name" value="TECPR1-like_DysF"/>
</dbReference>
<dbReference type="GO" id="GO:0005778">
    <property type="term" value="C:peroxisomal membrane"/>
    <property type="evidence" value="ECO:0007669"/>
    <property type="project" value="TreeGrafter"/>
</dbReference>
<sequence length="506" mass="58377">MTSPANGPEPVTEANLAKLNGSSPTSSDQGSQDMQAEKQSQARSAKTSMTFSQRTMESMNSILVRSLVAVNAEPERLPTQKRKMPLSLPTTALNFRGFVQKSGPVFVFQDSVESTLMWDDWPWTTMWMGIWAVVSLNPRLLVCLPPVIAITIMCNTFFIRFPIREDDRNLSPSDALRKSLHMPDLFQAEPQAPPIEPRPVMENDIKYLMHMRDIQNMMRLIIDGYDHISPVVKYLNWSDVRRTLRIFQACIVLLLVTYFIAPLIPWRLVLFFGGELALVAHHPWLKPAIEAIKKQSNETPGKYQRAQRQHRLKQRLIDILDEDRLPEYVWQRGWKDVELFENQRLQLDRRGGADESRWSAQNLLCGERRPWTRGSDGFSAEGNSPPEYELHAEDVNYELESGYEWIEGESWRIDWGGAWSPVGVDDAGYVYTDSSWRHAAPYAYGVDPAMPTSPTRWKDEELDEDHQLEEDPSPSMRALTRRRRWLRRAVRVEPPIENLPEDESTR</sequence>
<accession>A8Q6K2</accession>
<dbReference type="EMBL" id="AAYY01000010">
    <property type="protein sequence ID" value="EDP42791.1"/>
    <property type="molecule type" value="Genomic_DNA"/>
</dbReference>
<name>A8Q6K2_MALGO</name>
<evidence type="ECO:0000256" key="4">
    <source>
        <dbReference type="ARBA" id="ARBA00023136"/>
    </source>
</evidence>
<comment type="subcellular location">
    <subcellularLocation>
        <location evidence="1">Membrane</location>
        <topology evidence="1">Multi-pass membrane protein</topology>
    </subcellularLocation>
</comment>
<dbReference type="GO" id="GO:0007031">
    <property type="term" value="P:peroxisome organization"/>
    <property type="evidence" value="ECO:0007669"/>
    <property type="project" value="UniProtKB-ARBA"/>
</dbReference>
<feature type="transmembrane region" description="Helical" evidence="6">
    <location>
        <begin position="144"/>
        <end position="163"/>
    </location>
</feature>
<feature type="transmembrane region" description="Helical" evidence="6">
    <location>
        <begin position="243"/>
        <end position="260"/>
    </location>
</feature>
<evidence type="ECO:0000313" key="9">
    <source>
        <dbReference type="Proteomes" id="UP000008837"/>
    </source>
</evidence>
<dbReference type="OrthoDB" id="74314at2759"/>
<dbReference type="Proteomes" id="UP000008837">
    <property type="component" value="Unassembled WGS sequence"/>
</dbReference>
<evidence type="ECO:0000256" key="2">
    <source>
        <dbReference type="ARBA" id="ARBA00022692"/>
    </source>
</evidence>
<evidence type="ECO:0000256" key="6">
    <source>
        <dbReference type="SAM" id="Phobius"/>
    </source>
</evidence>
<dbReference type="OMA" id="RWTRRIY"/>
<keyword evidence="4 6" id="KW-0472">Membrane</keyword>
<feature type="region of interest" description="Disordered" evidence="5">
    <location>
        <begin position="454"/>
        <end position="475"/>
    </location>
</feature>
<comment type="caution">
    <text evidence="8">The sequence shown here is derived from an EMBL/GenBank/DDBJ whole genome shotgun (WGS) entry which is preliminary data.</text>
</comment>
<dbReference type="GeneID" id="5854312"/>
<protein>
    <recommendedName>
        <fullName evidence="7">TECPR1-like DysF domain-containing protein</fullName>
    </recommendedName>
</protein>
<dbReference type="InterPro" id="IPR052816">
    <property type="entry name" value="Peroxisomal_Membrane_PEX28-32"/>
</dbReference>
<dbReference type="KEGG" id="mgl:MGL_2991"/>
<proteinExistence type="predicted"/>
<evidence type="ECO:0000259" key="7">
    <source>
        <dbReference type="Pfam" id="PF06398"/>
    </source>
</evidence>
<feature type="region of interest" description="Disordered" evidence="5">
    <location>
        <begin position="1"/>
        <end position="51"/>
    </location>
</feature>
<dbReference type="PANTHER" id="PTHR28304:SF2">
    <property type="entry name" value="PEROXISOMAL MEMBRANE PROTEIN PEX29"/>
    <property type="match status" value="1"/>
</dbReference>
<evidence type="ECO:0000256" key="1">
    <source>
        <dbReference type="ARBA" id="ARBA00004141"/>
    </source>
</evidence>